<dbReference type="Pfam" id="PF13795">
    <property type="entry name" value="HupE_UreJ_2"/>
    <property type="match status" value="1"/>
</dbReference>
<dbReference type="RefSeq" id="WP_016200038.1">
    <property type="nucleotide sequence ID" value="NZ_CP014338.1"/>
</dbReference>
<evidence type="ECO:0000313" key="3">
    <source>
        <dbReference type="Proteomes" id="UP000188947"/>
    </source>
</evidence>
<keyword evidence="1" id="KW-0812">Transmembrane</keyword>
<feature type="transmembrane region" description="Helical" evidence="1">
    <location>
        <begin position="102"/>
        <end position="123"/>
    </location>
</feature>
<dbReference type="EMBL" id="MPOG01000001">
    <property type="protein sequence ID" value="OOH97969.1"/>
    <property type="molecule type" value="Genomic_DNA"/>
</dbReference>
<gene>
    <name evidence="2" type="ORF">BMF97_01490</name>
</gene>
<sequence>MNDFTFYLKMGWEHIISKDALDHQLFILVLIAVYTLQDFKKVLILVTAFTIGHSLTLALSVFDILRVPSDWVEFLIPCTIAITALINIFGKNNPKKQMKLNYSLALFFGLIHGMGFANSIRMMLAKEQSIGVGLLGFNVGLELGQIVVVLVVLILLFILTAMTKLKRENWIMFVSSGVFALSLQMALERIPF</sequence>
<dbReference type="eggNOG" id="COG2370">
    <property type="taxonomic scope" value="Bacteria"/>
</dbReference>
<dbReference type="STRING" id="238.BBD35_02620"/>
<proteinExistence type="predicted"/>
<feature type="transmembrane region" description="Helical" evidence="1">
    <location>
        <begin position="143"/>
        <end position="163"/>
    </location>
</feature>
<accession>A0A1V3U6E9</accession>
<dbReference type="Proteomes" id="UP000188947">
    <property type="component" value="Unassembled WGS sequence"/>
</dbReference>
<feature type="transmembrane region" description="Helical" evidence="1">
    <location>
        <begin position="170"/>
        <end position="187"/>
    </location>
</feature>
<feature type="transmembrane region" description="Helical" evidence="1">
    <location>
        <begin position="43"/>
        <end position="65"/>
    </location>
</feature>
<dbReference type="InterPro" id="IPR032809">
    <property type="entry name" value="Put_HupE_UreJ"/>
</dbReference>
<keyword evidence="1" id="KW-1133">Transmembrane helix</keyword>
<keyword evidence="1" id="KW-0472">Membrane</keyword>
<dbReference type="OrthoDB" id="9808870at2"/>
<reference evidence="2 3" key="1">
    <citation type="submission" date="2016-11" db="EMBL/GenBank/DDBJ databases">
        <title>Genome sequence and comparative genomic analysis of clinical strain Elizabethkingia meningoseptica 61421 PRCM.</title>
        <authorList>
            <person name="Wang M."/>
            <person name="Hu S."/>
            <person name="Cao L."/>
            <person name="Jiang T."/>
            <person name="Zhou Y."/>
            <person name="Ming D."/>
        </authorList>
    </citation>
    <scope>NUCLEOTIDE SEQUENCE [LARGE SCALE GENOMIC DNA]</scope>
    <source>
        <strain evidence="2 3">61421 PRCM</strain>
    </source>
</reference>
<name>A0A1V3U6E9_ELIME</name>
<evidence type="ECO:0000256" key="1">
    <source>
        <dbReference type="SAM" id="Phobius"/>
    </source>
</evidence>
<feature type="transmembrane region" description="Helical" evidence="1">
    <location>
        <begin position="71"/>
        <end position="90"/>
    </location>
</feature>
<protein>
    <submittedName>
        <fullName evidence="2">HupE / UreJ protein</fullName>
    </submittedName>
</protein>
<comment type="caution">
    <text evidence="2">The sequence shown here is derived from an EMBL/GenBank/DDBJ whole genome shotgun (WGS) entry which is preliminary data.</text>
</comment>
<organism evidence="2 3">
    <name type="scientific">Elizabethkingia meningoseptica</name>
    <name type="common">Chryseobacterium meningosepticum</name>
    <dbReference type="NCBI Taxonomy" id="238"/>
    <lineage>
        <taxon>Bacteria</taxon>
        <taxon>Pseudomonadati</taxon>
        <taxon>Bacteroidota</taxon>
        <taxon>Flavobacteriia</taxon>
        <taxon>Flavobacteriales</taxon>
        <taxon>Weeksellaceae</taxon>
        <taxon>Elizabethkingia</taxon>
    </lineage>
</organism>
<evidence type="ECO:0000313" key="2">
    <source>
        <dbReference type="EMBL" id="OOH97969.1"/>
    </source>
</evidence>
<dbReference type="KEGG" id="emg:BBD33_00830"/>
<dbReference type="GeneID" id="48544470"/>
<dbReference type="AlphaFoldDB" id="A0A1V3U6E9"/>
<keyword evidence="3" id="KW-1185">Reference proteome</keyword>